<dbReference type="InterPro" id="IPR000671">
    <property type="entry name" value="Peptidase_A31"/>
</dbReference>
<keyword evidence="2 5" id="KW-0645">Protease</keyword>
<dbReference type="Pfam" id="PF01750">
    <property type="entry name" value="HycI"/>
    <property type="match status" value="1"/>
</dbReference>
<dbReference type="RefSeq" id="WP_002708354.1">
    <property type="nucleotide sequence ID" value="NZ_JH651384.1"/>
</dbReference>
<evidence type="ECO:0000256" key="2">
    <source>
        <dbReference type="ARBA" id="ARBA00022670"/>
    </source>
</evidence>
<dbReference type="Gene3D" id="3.40.50.1450">
    <property type="entry name" value="HybD-like"/>
    <property type="match status" value="1"/>
</dbReference>
<proteinExistence type="inferred from homology"/>
<evidence type="ECO:0000256" key="3">
    <source>
        <dbReference type="ARBA" id="ARBA00022750"/>
    </source>
</evidence>
<keyword evidence="4" id="KW-0378">Hydrolase</keyword>
<dbReference type="PANTHER" id="PTHR30302">
    <property type="entry name" value="HYDROGENASE 1 MATURATION PROTEASE"/>
    <property type="match status" value="1"/>
</dbReference>
<dbReference type="SUPFAM" id="SSF53163">
    <property type="entry name" value="HybD-like"/>
    <property type="match status" value="1"/>
</dbReference>
<dbReference type="AlphaFoldDB" id="A0A656HDH9"/>
<evidence type="ECO:0000313" key="6">
    <source>
        <dbReference type="Proteomes" id="UP000005317"/>
    </source>
</evidence>
<keyword evidence="3" id="KW-0064">Aspartyl protease</keyword>
<dbReference type="PANTHER" id="PTHR30302:SF1">
    <property type="entry name" value="HYDROGENASE 2 MATURATION PROTEASE"/>
    <property type="match status" value="1"/>
</dbReference>
<dbReference type="EMBL" id="JH651384">
    <property type="protein sequence ID" value="EIJ34423.1"/>
    <property type="molecule type" value="Genomic_DNA"/>
</dbReference>
<keyword evidence="6" id="KW-1185">Reference proteome</keyword>
<dbReference type="GO" id="GO:0016485">
    <property type="term" value="P:protein processing"/>
    <property type="evidence" value="ECO:0007669"/>
    <property type="project" value="TreeGrafter"/>
</dbReference>
<accession>A0A656HDH9</accession>
<dbReference type="GO" id="GO:0004190">
    <property type="term" value="F:aspartic-type endopeptidase activity"/>
    <property type="evidence" value="ECO:0007669"/>
    <property type="project" value="UniProtKB-KW"/>
</dbReference>
<evidence type="ECO:0000256" key="1">
    <source>
        <dbReference type="ARBA" id="ARBA00006814"/>
    </source>
</evidence>
<reference evidence="6" key="1">
    <citation type="journal article" date="2011" name="Stand. Genomic Sci.">
        <title>Genome sequence of the filamentous, gliding Thiothrix nivea neotype strain (JP2(T)).</title>
        <authorList>
            <person name="Lapidus A."/>
            <person name="Nolan M."/>
            <person name="Lucas S."/>
            <person name="Glavina Del Rio T."/>
            <person name="Tice H."/>
            <person name="Cheng J.F."/>
            <person name="Tapia R."/>
            <person name="Han C."/>
            <person name="Goodwin L."/>
            <person name="Pitluck S."/>
            <person name="Liolios K."/>
            <person name="Pagani I."/>
            <person name="Ivanova N."/>
            <person name="Huntemann M."/>
            <person name="Mavromatis K."/>
            <person name="Mikhailova N."/>
            <person name="Pati A."/>
            <person name="Chen A."/>
            <person name="Palaniappan K."/>
            <person name="Land M."/>
            <person name="Brambilla E.M."/>
            <person name="Rohde M."/>
            <person name="Abt B."/>
            <person name="Verbarg S."/>
            <person name="Goker M."/>
            <person name="Bristow J."/>
            <person name="Eisen J.A."/>
            <person name="Markowitz V."/>
            <person name="Hugenholtz P."/>
            <person name="Kyrpides N.C."/>
            <person name="Klenk H.P."/>
            <person name="Woyke T."/>
        </authorList>
    </citation>
    <scope>NUCLEOTIDE SEQUENCE [LARGE SCALE GENOMIC DNA]</scope>
    <source>
        <strain evidence="6">ATCC 35100 / DSM 5205 / JP2</strain>
    </source>
</reference>
<organism evidence="5 6">
    <name type="scientific">Thiothrix nivea (strain ATCC 35100 / DSM 5205 / JP2)</name>
    <dbReference type="NCBI Taxonomy" id="870187"/>
    <lineage>
        <taxon>Bacteria</taxon>
        <taxon>Pseudomonadati</taxon>
        <taxon>Pseudomonadota</taxon>
        <taxon>Gammaproteobacteria</taxon>
        <taxon>Thiotrichales</taxon>
        <taxon>Thiotrichaceae</taxon>
        <taxon>Thiothrix</taxon>
    </lineage>
</organism>
<comment type="similarity">
    <text evidence="1">Belongs to the peptidase A31 family.</text>
</comment>
<dbReference type="InterPro" id="IPR023430">
    <property type="entry name" value="Pept_HybD-like_dom_sf"/>
</dbReference>
<protein>
    <submittedName>
        <fullName evidence="5">Hydrogenase maturation protease</fullName>
    </submittedName>
</protein>
<sequence length="137" mass="14600">MANPPPPSAKTAIIGIGSPFEDDIAGWSAVDVLAEESWVKTRLEAGTLVLHKLDRPGLELLEYMRGHEHVILIDAVVSVKHSPGMILKLKPEELEQMQAPVSSHGIGVAEALAMGKVLGTLPQRLEVWGVVIAGLAS</sequence>
<dbReference type="NCBIfam" id="TIGR00072">
    <property type="entry name" value="hydrog_prot"/>
    <property type="match status" value="1"/>
</dbReference>
<gene>
    <name evidence="5" type="ORF">Thini_1843</name>
</gene>
<name>A0A656HDH9_THINJ</name>
<dbReference type="Proteomes" id="UP000005317">
    <property type="component" value="Unassembled WGS sequence"/>
</dbReference>
<evidence type="ECO:0000256" key="4">
    <source>
        <dbReference type="ARBA" id="ARBA00022801"/>
    </source>
</evidence>
<dbReference type="GO" id="GO:0008047">
    <property type="term" value="F:enzyme activator activity"/>
    <property type="evidence" value="ECO:0007669"/>
    <property type="project" value="InterPro"/>
</dbReference>
<evidence type="ECO:0000313" key="5">
    <source>
        <dbReference type="EMBL" id="EIJ34423.1"/>
    </source>
</evidence>